<evidence type="ECO:0000259" key="3">
    <source>
        <dbReference type="Pfam" id="PF10145"/>
    </source>
</evidence>
<accession>S0KR35</accession>
<dbReference type="EMBL" id="AHYR01000004">
    <property type="protein sequence ID" value="EOT42598.1"/>
    <property type="molecule type" value="Genomic_DNA"/>
</dbReference>
<feature type="coiled-coil region" evidence="1">
    <location>
        <begin position="79"/>
        <end position="155"/>
    </location>
</feature>
<name>S0KR35_9ENTE</name>
<dbReference type="AlphaFoldDB" id="S0KR35"/>
<feature type="transmembrane region" description="Helical" evidence="2">
    <location>
        <begin position="608"/>
        <end position="626"/>
    </location>
</feature>
<keyword evidence="2" id="KW-0472">Membrane</keyword>
<dbReference type="InterPro" id="IPR010090">
    <property type="entry name" value="Phage_tape_meas"/>
</dbReference>
<dbReference type="Proteomes" id="UP000014127">
    <property type="component" value="Unassembled WGS sequence"/>
</dbReference>
<dbReference type="SUPFAM" id="SSF57997">
    <property type="entry name" value="Tropomyosin"/>
    <property type="match status" value="1"/>
</dbReference>
<sequence length="996" mass="106421">MAKGKSEAEVVFKASDNGLRSTLKDITLEMQKNNAESKLVQAQLKLTGSDTEKLSSQLSSLEKSYDLQSQKIQVTSERLENAKKYYGENSTEVQRLEKELLNQQTAQQKTANEISNTEKALSESKGEIKSYASVMKDLDNEQKEIQASASLAESEYRKWQATAGKTATESEKFAKAQEFVAQQSEFAEQKLSVMERQLEAAKQEFGENSLEAKQMQAALNDAETEFHELGEAAEEASGKGTLEEIGSKIDLGNLQNAADHLSEIGEKIVDVGKYSLEAFNQVDEGLDTIVTKTGASSKQMEGYEAIYRKIGSDMPVELGKVGEAIGEVNTQLGFQGDELESASRQAIKFAEINGQDITSSVIDAKQAISAYKLENKDFSMVLDTVTKVAQDTGQATGDLFKKAIEGAPQIKALGLSFQDGVTLMGNFEKAGVDSGAALSSLSKASVVYAKDGKTLEQGLQGTVKSIQNAKSETDALTIASEVFGTKGAVRMVDAIKRGTFSLGEFGKASEDSVGKVSKTYEDTLDPIDELEVAQNNLTMTMADFGATLAEVLAPILQSVSDLLKGVSGIFSGLSTETQQMIVIIGGLATGFMLLSPFIVSIITLFSSLGGLFAAGGLLAGVGTFFTATLLPALPIIAAVAAAIGAAILIFKNWGTITDWISEKWSQFTGFLSDLWTGIKNTAENVWNGLKAFFQTTVGQIALFIINPIAGLVNIIAQNWEAIKKGASSAWTWIKNTVSNLITGTVNIAKNLWSGLINFLSNLWTGAKNTASNLWNGIKSVISNAITGAKNSVSNIANTIKSTIGNIWSGIKNTTSNVWNSIKSAIISPIESAKNTVGGIIDRIKGLFNFRLSFPSVSIPHIPLPHFSMSGSINPLSDNFPPRVSVSWYAKGGIFTKPSIFGMANGNLLGAGDAGPEAALPLNRQTLGDIGRGIVNATPILQGVQGNSITNDSSSVVFNITNHVDSGPTADSFFEKIDQWIANKSTQVNFGTTGRGM</sequence>
<gene>
    <name evidence="4" type="ORF">OMK_00959</name>
</gene>
<dbReference type="OrthoDB" id="2137849at2"/>
<organism evidence="4 5">
    <name type="scientific">Enterococcus dispar ATCC 51266</name>
    <dbReference type="NCBI Taxonomy" id="1139219"/>
    <lineage>
        <taxon>Bacteria</taxon>
        <taxon>Bacillati</taxon>
        <taxon>Bacillota</taxon>
        <taxon>Bacilli</taxon>
        <taxon>Lactobacillales</taxon>
        <taxon>Enterococcaceae</taxon>
        <taxon>Enterococcus</taxon>
    </lineage>
</organism>
<reference evidence="4 5" key="1">
    <citation type="submission" date="2013-03" db="EMBL/GenBank/DDBJ databases">
        <title>The Genome Sequence of Enterococcus dispar ATCC_51266 (Illumina only assembly).</title>
        <authorList>
            <consortium name="The Broad Institute Genomics Platform"/>
            <consortium name="The Broad Institute Genome Sequencing Center for Infectious Disease"/>
            <person name="Earl A."/>
            <person name="Russ C."/>
            <person name="Gilmore M."/>
            <person name="Surin D."/>
            <person name="Walker B."/>
            <person name="Young S."/>
            <person name="Zeng Q."/>
            <person name="Gargeya S."/>
            <person name="Fitzgerald M."/>
            <person name="Haas B."/>
            <person name="Abouelleil A."/>
            <person name="Allen A.W."/>
            <person name="Alvarado L."/>
            <person name="Arachchi H.M."/>
            <person name="Berlin A.M."/>
            <person name="Chapman S.B."/>
            <person name="Gainer-Dewar J."/>
            <person name="Goldberg J."/>
            <person name="Griggs A."/>
            <person name="Gujja S."/>
            <person name="Hansen M."/>
            <person name="Howarth C."/>
            <person name="Imamovic A."/>
            <person name="Ireland A."/>
            <person name="Larimer J."/>
            <person name="McCowan C."/>
            <person name="Murphy C."/>
            <person name="Pearson M."/>
            <person name="Poon T.W."/>
            <person name="Priest M."/>
            <person name="Roberts A."/>
            <person name="Saif S."/>
            <person name="Shea T."/>
            <person name="Sisk P."/>
            <person name="Sykes S."/>
            <person name="Wortman J."/>
            <person name="Nusbaum C."/>
            <person name="Birren B."/>
        </authorList>
    </citation>
    <scope>NUCLEOTIDE SEQUENCE [LARGE SCALE GENOMIC DNA]</scope>
    <source>
        <strain evidence="4 5">ATCC 51266</strain>
    </source>
</reference>
<feature type="transmembrane region" description="Helical" evidence="2">
    <location>
        <begin position="580"/>
        <end position="601"/>
    </location>
</feature>
<protein>
    <submittedName>
        <fullName evidence="4">Phage tail tape measure protein, TP901 family, core region</fullName>
    </submittedName>
</protein>
<dbReference type="NCBIfam" id="TIGR01760">
    <property type="entry name" value="tape_meas_TP901"/>
    <property type="match status" value="1"/>
</dbReference>
<evidence type="ECO:0000256" key="1">
    <source>
        <dbReference type="SAM" id="Coils"/>
    </source>
</evidence>
<keyword evidence="2" id="KW-1133">Transmembrane helix</keyword>
<dbReference type="Gene3D" id="1.20.120.20">
    <property type="entry name" value="Apolipoprotein"/>
    <property type="match status" value="1"/>
</dbReference>
<dbReference type="STRING" id="44009.RV01_GL001225"/>
<comment type="caution">
    <text evidence="4">The sequence shown here is derived from an EMBL/GenBank/DDBJ whole genome shotgun (WGS) entry which is preliminary data.</text>
</comment>
<dbReference type="Pfam" id="PF10145">
    <property type="entry name" value="PhageMin_Tail"/>
    <property type="match status" value="1"/>
</dbReference>
<dbReference type="PATRIC" id="fig|1139219.3.peg.925"/>
<feature type="transmembrane region" description="Helical" evidence="2">
    <location>
        <begin position="632"/>
        <end position="650"/>
    </location>
</feature>
<feature type="coiled-coil region" evidence="1">
    <location>
        <begin position="184"/>
        <end position="239"/>
    </location>
</feature>
<evidence type="ECO:0000313" key="4">
    <source>
        <dbReference type="EMBL" id="EOT42598.1"/>
    </source>
</evidence>
<keyword evidence="5" id="KW-1185">Reference proteome</keyword>
<dbReference type="RefSeq" id="WP_016172139.1">
    <property type="nucleotide sequence ID" value="NZ_ASWK01000001.1"/>
</dbReference>
<keyword evidence="2" id="KW-0812">Transmembrane</keyword>
<feature type="domain" description="Phage tail tape measure protein" evidence="3">
    <location>
        <begin position="308"/>
        <end position="462"/>
    </location>
</feature>
<dbReference type="eggNOG" id="COG5280">
    <property type="taxonomic scope" value="Bacteria"/>
</dbReference>
<proteinExistence type="predicted"/>
<dbReference type="eggNOG" id="COG5412">
    <property type="taxonomic scope" value="Bacteria"/>
</dbReference>
<evidence type="ECO:0000256" key="2">
    <source>
        <dbReference type="SAM" id="Phobius"/>
    </source>
</evidence>
<keyword evidence="1" id="KW-0175">Coiled coil</keyword>
<dbReference type="HOGENOM" id="CLU_002005_0_0_9"/>
<evidence type="ECO:0000313" key="5">
    <source>
        <dbReference type="Proteomes" id="UP000014127"/>
    </source>
</evidence>